<dbReference type="InterPro" id="IPR035992">
    <property type="entry name" value="Ricin_B-like_lectins"/>
</dbReference>
<sequence>MTLNKSDYNDGQKIDVNRITKINDEKITLALTLVKDEKTFLNSAGLKIDLAKSNVEHDQYQQFTFGKENDDTVINSIVRDSMVWDVADQYNFNPNEGTPLYMFPFHGRHNQHFVYKDGMINAQQNGQVVTYVGGQVPFVMMAPSQILKDRQTFDIKFF</sequence>
<dbReference type="EMBL" id="JAPFFF010000011">
    <property type="protein sequence ID" value="KAK8878303.1"/>
    <property type="molecule type" value="Genomic_DNA"/>
</dbReference>
<gene>
    <name evidence="1" type="ORF">M9Y10_005068</name>
</gene>
<keyword evidence="2" id="KW-1185">Reference proteome</keyword>
<reference evidence="1 2" key="1">
    <citation type="submission" date="2024-04" db="EMBL/GenBank/DDBJ databases">
        <title>Tritrichomonas musculus Genome.</title>
        <authorList>
            <person name="Alves-Ferreira E."/>
            <person name="Grigg M."/>
            <person name="Lorenzi H."/>
            <person name="Galac M."/>
        </authorList>
    </citation>
    <scope>NUCLEOTIDE SEQUENCE [LARGE SCALE GENOMIC DNA]</scope>
    <source>
        <strain evidence="1 2">EAF2021</strain>
    </source>
</reference>
<dbReference type="SUPFAM" id="SSF50370">
    <property type="entry name" value="Ricin B-like lectins"/>
    <property type="match status" value="1"/>
</dbReference>
<evidence type="ECO:0000313" key="2">
    <source>
        <dbReference type="Proteomes" id="UP001470230"/>
    </source>
</evidence>
<name>A0ABR2JLJ8_9EUKA</name>
<comment type="caution">
    <text evidence="1">The sequence shown here is derived from an EMBL/GenBank/DDBJ whole genome shotgun (WGS) entry which is preliminary data.</text>
</comment>
<evidence type="ECO:0000313" key="1">
    <source>
        <dbReference type="EMBL" id="KAK8878303.1"/>
    </source>
</evidence>
<organism evidence="1 2">
    <name type="scientific">Tritrichomonas musculus</name>
    <dbReference type="NCBI Taxonomy" id="1915356"/>
    <lineage>
        <taxon>Eukaryota</taxon>
        <taxon>Metamonada</taxon>
        <taxon>Parabasalia</taxon>
        <taxon>Tritrichomonadida</taxon>
        <taxon>Tritrichomonadidae</taxon>
        <taxon>Tritrichomonas</taxon>
    </lineage>
</organism>
<proteinExistence type="predicted"/>
<accession>A0ABR2JLJ8</accession>
<dbReference type="Gene3D" id="2.80.10.50">
    <property type="match status" value="1"/>
</dbReference>
<dbReference type="Proteomes" id="UP001470230">
    <property type="component" value="Unassembled WGS sequence"/>
</dbReference>
<protein>
    <submittedName>
        <fullName evidence="1">Uncharacterized protein</fullName>
    </submittedName>
</protein>